<dbReference type="Proteomes" id="UP001175261">
    <property type="component" value="Unassembled WGS sequence"/>
</dbReference>
<dbReference type="GO" id="GO:0005315">
    <property type="term" value="F:phosphate transmembrane transporter activity"/>
    <property type="evidence" value="ECO:0007669"/>
    <property type="project" value="InterPro"/>
</dbReference>
<keyword evidence="2" id="KW-0813">Transport</keyword>
<dbReference type="AlphaFoldDB" id="A0AA39L3L1"/>
<feature type="transmembrane region" description="Helical" evidence="8">
    <location>
        <begin position="342"/>
        <end position="362"/>
    </location>
</feature>
<proteinExistence type="predicted"/>
<feature type="transmembrane region" description="Helical" evidence="8">
    <location>
        <begin position="205"/>
        <end position="227"/>
    </location>
</feature>
<feature type="transmembrane region" description="Helical" evidence="8">
    <location>
        <begin position="386"/>
        <end position="409"/>
    </location>
</feature>
<keyword evidence="4 8" id="KW-0812">Transmembrane</keyword>
<dbReference type="EMBL" id="JAPDFR010000009">
    <property type="protein sequence ID" value="KAK0382892.1"/>
    <property type="molecule type" value="Genomic_DNA"/>
</dbReference>
<dbReference type="InterPro" id="IPR005828">
    <property type="entry name" value="MFS_sugar_transport-like"/>
</dbReference>
<dbReference type="InterPro" id="IPR036259">
    <property type="entry name" value="MFS_trans_sf"/>
</dbReference>
<evidence type="ECO:0000256" key="1">
    <source>
        <dbReference type="ARBA" id="ARBA00004141"/>
    </source>
</evidence>
<feature type="transmembrane region" description="Helical" evidence="8">
    <location>
        <begin position="523"/>
        <end position="540"/>
    </location>
</feature>
<keyword evidence="3" id="KW-0592">Phosphate transport</keyword>
<dbReference type="Gene3D" id="1.20.1250.20">
    <property type="entry name" value="MFS general substrate transporter like domains"/>
    <property type="match status" value="2"/>
</dbReference>
<evidence type="ECO:0000256" key="2">
    <source>
        <dbReference type="ARBA" id="ARBA00022448"/>
    </source>
</evidence>
<feature type="transmembrane region" description="Helical" evidence="8">
    <location>
        <begin position="78"/>
        <end position="95"/>
    </location>
</feature>
<feature type="region of interest" description="Disordered" evidence="7">
    <location>
        <begin position="553"/>
        <end position="581"/>
    </location>
</feature>
<dbReference type="PROSITE" id="PS00217">
    <property type="entry name" value="SUGAR_TRANSPORT_2"/>
    <property type="match status" value="1"/>
</dbReference>
<organism evidence="10 11">
    <name type="scientific">Sarocladium strictum</name>
    <name type="common">Black bundle disease fungus</name>
    <name type="synonym">Acremonium strictum</name>
    <dbReference type="NCBI Taxonomy" id="5046"/>
    <lineage>
        <taxon>Eukaryota</taxon>
        <taxon>Fungi</taxon>
        <taxon>Dikarya</taxon>
        <taxon>Ascomycota</taxon>
        <taxon>Pezizomycotina</taxon>
        <taxon>Sordariomycetes</taxon>
        <taxon>Hypocreomycetidae</taxon>
        <taxon>Hypocreales</taxon>
        <taxon>Sarocladiaceae</taxon>
        <taxon>Sarocladium</taxon>
    </lineage>
</organism>
<feature type="transmembrane region" description="Helical" evidence="8">
    <location>
        <begin position="163"/>
        <end position="184"/>
    </location>
</feature>
<evidence type="ECO:0000256" key="4">
    <source>
        <dbReference type="ARBA" id="ARBA00022692"/>
    </source>
</evidence>
<dbReference type="GO" id="GO:0006817">
    <property type="term" value="P:phosphate ion transport"/>
    <property type="evidence" value="ECO:0007669"/>
    <property type="project" value="UniProtKB-KW"/>
</dbReference>
<keyword evidence="11" id="KW-1185">Reference proteome</keyword>
<dbReference type="PROSITE" id="PS50850">
    <property type="entry name" value="MFS"/>
    <property type="match status" value="1"/>
</dbReference>
<feature type="region of interest" description="Disordered" evidence="7">
    <location>
        <begin position="1"/>
        <end position="21"/>
    </location>
</feature>
<dbReference type="PANTHER" id="PTHR24064">
    <property type="entry name" value="SOLUTE CARRIER FAMILY 22 MEMBER"/>
    <property type="match status" value="1"/>
</dbReference>
<comment type="subcellular location">
    <subcellularLocation>
        <location evidence="1">Membrane</location>
        <topology evidence="1">Multi-pass membrane protein</topology>
    </subcellularLocation>
</comment>
<dbReference type="Pfam" id="PF00083">
    <property type="entry name" value="Sugar_tr"/>
    <property type="match status" value="1"/>
</dbReference>
<evidence type="ECO:0000256" key="7">
    <source>
        <dbReference type="SAM" id="MobiDB-lite"/>
    </source>
</evidence>
<feature type="domain" description="Major facilitator superfamily (MFS) profile" evidence="9">
    <location>
        <begin position="65"/>
        <end position="545"/>
    </location>
</feature>
<protein>
    <recommendedName>
        <fullName evidence="9">Major facilitator superfamily (MFS) profile domain-containing protein</fullName>
    </recommendedName>
</protein>
<gene>
    <name evidence="10" type="ORF">NLU13_8808</name>
</gene>
<feature type="compositionally biased region" description="Basic and acidic residues" evidence="7">
    <location>
        <begin position="564"/>
        <end position="581"/>
    </location>
</feature>
<keyword evidence="5 8" id="KW-1133">Transmembrane helix</keyword>
<evidence type="ECO:0000256" key="6">
    <source>
        <dbReference type="ARBA" id="ARBA00023136"/>
    </source>
</evidence>
<dbReference type="InterPro" id="IPR004738">
    <property type="entry name" value="Phos_permease"/>
</dbReference>
<feature type="transmembrane region" description="Helical" evidence="8">
    <location>
        <begin position="137"/>
        <end position="157"/>
    </location>
</feature>
<comment type="caution">
    <text evidence="10">The sequence shown here is derived from an EMBL/GenBank/DDBJ whole genome shotgun (WGS) entry which is preliminary data.</text>
</comment>
<feature type="transmembrane region" description="Helical" evidence="8">
    <location>
        <begin position="421"/>
        <end position="440"/>
    </location>
</feature>
<accession>A0AA39L3L1</accession>
<evidence type="ECO:0000256" key="8">
    <source>
        <dbReference type="SAM" id="Phobius"/>
    </source>
</evidence>
<dbReference type="CDD" id="cd17364">
    <property type="entry name" value="MFS_PhT"/>
    <property type="match status" value="1"/>
</dbReference>
<sequence length="581" mass="63059">MSSTDETTNDRAAPAAAAVQKTSGGNSAFRNYNNDFAHVTDLNERRRLALAEIDKAPFGWYHVRACVVAGVGFFTDSYDIFCVSMLTIMLGIVYFNDSKGKMPTSSDSAIKLSTSAGTVVGQLGFGMLADIVGRKRMYGLELIVIIFATLAQALTSGSPACDIVGLIIFWRVIMGVGIGGDYPLSSIITSEFATTKWRGAMMGAVFAMQGIGQFTGALVMLFVTLGFKSSLEGTAKISECRGDCQLAVDKMWRTLIGFGAVPACIALYYRLTIPETPRYTFDVARDVEKANEDVKAYVHGKTEGHPDEIGRATTQKAARETLEVPKASWSDFLRHHRQYKNWSLLLGTAGSWFCLDVAFYGLSLNNGTILEVIGYSTKNADNVYKFLYNTAVGNIIIVLAGAVPGYWVSVATIDTIGRKKIQFGGFAILTVLFVIMGFAYNHISSNGLLAIYVLAQFFFNFGPNTTTFIVPGEAFPTRYRSTCHGISAASGKIGSIIGQGAIATLRTHGATAKNAAPWMDHVLQIYALFMLIGCFTTLLIPETARKTLEELSGEDDYAVSHSTKSQDESLRSEPLKHESAV</sequence>
<name>A0AA39L3L1_SARSR</name>
<dbReference type="InterPro" id="IPR005829">
    <property type="entry name" value="Sugar_transporter_CS"/>
</dbReference>
<feature type="transmembrane region" description="Helical" evidence="8">
    <location>
        <begin position="251"/>
        <end position="269"/>
    </location>
</feature>
<dbReference type="GO" id="GO:0016020">
    <property type="term" value="C:membrane"/>
    <property type="evidence" value="ECO:0007669"/>
    <property type="project" value="UniProtKB-SubCell"/>
</dbReference>
<evidence type="ECO:0000259" key="9">
    <source>
        <dbReference type="PROSITE" id="PS50850"/>
    </source>
</evidence>
<evidence type="ECO:0000313" key="10">
    <source>
        <dbReference type="EMBL" id="KAK0382892.1"/>
    </source>
</evidence>
<dbReference type="NCBIfam" id="TIGR00887">
    <property type="entry name" value="2A0109"/>
    <property type="match status" value="1"/>
</dbReference>
<keyword evidence="6 8" id="KW-0472">Membrane</keyword>
<reference evidence="10" key="1">
    <citation type="submission" date="2022-10" db="EMBL/GenBank/DDBJ databases">
        <title>Determination and structural analysis of whole genome sequence of Sarocladium strictum F4-1.</title>
        <authorList>
            <person name="Hu L."/>
            <person name="Jiang Y."/>
        </authorList>
    </citation>
    <scope>NUCLEOTIDE SEQUENCE</scope>
    <source>
        <strain evidence="10">F4-1</strain>
    </source>
</reference>
<evidence type="ECO:0000256" key="5">
    <source>
        <dbReference type="ARBA" id="ARBA00022989"/>
    </source>
</evidence>
<evidence type="ECO:0000313" key="11">
    <source>
        <dbReference type="Proteomes" id="UP001175261"/>
    </source>
</evidence>
<evidence type="ECO:0000256" key="3">
    <source>
        <dbReference type="ARBA" id="ARBA00022592"/>
    </source>
</evidence>
<dbReference type="SUPFAM" id="SSF103473">
    <property type="entry name" value="MFS general substrate transporter"/>
    <property type="match status" value="1"/>
</dbReference>
<dbReference type="InterPro" id="IPR020846">
    <property type="entry name" value="MFS_dom"/>
</dbReference>